<accession>F0SPG1</accession>
<dbReference type="AlphaFoldDB" id="F0SPG1"/>
<proteinExistence type="predicted"/>
<dbReference type="KEGG" id="pbs:Plabr_0236"/>
<dbReference type="OrthoDB" id="230695at2"/>
<feature type="compositionally biased region" description="Basic and acidic residues" evidence="1">
    <location>
        <begin position="260"/>
        <end position="271"/>
    </location>
</feature>
<feature type="compositionally biased region" description="Basic and acidic residues" evidence="1">
    <location>
        <begin position="515"/>
        <end position="527"/>
    </location>
</feature>
<evidence type="ECO:0000256" key="1">
    <source>
        <dbReference type="SAM" id="MobiDB-lite"/>
    </source>
</evidence>
<dbReference type="Proteomes" id="UP000006860">
    <property type="component" value="Chromosome"/>
</dbReference>
<keyword evidence="3" id="KW-1185">Reference proteome</keyword>
<protein>
    <submittedName>
        <fullName evidence="2">Uncharacterized protein</fullName>
    </submittedName>
</protein>
<feature type="region of interest" description="Disordered" evidence="1">
    <location>
        <begin position="245"/>
        <end position="271"/>
    </location>
</feature>
<evidence type="ECO:0000313" key="3">
    <source>
        <dbReference type="Proteomes" id="UP000006860"/>
    </source>
</evidence>
<dbReference type="eggNOG" id="ENOG5032XSV">
    <property type="taxonomic scope" value="Bacteria"/>
</dbReference>
<dbReference type="RefSeq" id="WP_013626609.1">
    <property type="nucleotide sequence ID" value="NC_015174.1"/>
</dbReference>
<feature type="region of interest" description="Disordered" evidence="1">
    <location>
        <begin position="512"/>
        <end position="536"/>
    </location>
</feature>
<gene>
    <name evidence="2" type="ordered locus">Plabr_0236</name>
</gene>
<reference evidence="3" key="1">
    <citation type="submission" date="2011-02" db="EMBL/GenBank/DDBJ databases">
        <title>The complete genome of Planctomyces brasiliensis DSM 5305.</title>
        <authorList>
            <person name="Lucas S."/>
            <person name="Copeland A."/>
            <person name="Lapidus A."/>
            <person name="Bruce D."/>
            <person name="Goodwin L."/>
            <person name="Pitluck S."/>
            <person name="Kyrpides N."/>
            <person name="Mavromatis K."/>
            <person name="Pagani I."/>
            <person name="Ivanova N."/>
            <person name="Ovchinnikova G."/>
            <person name="Lu M."/>
            <person name="Detter J.C."/>
            <person name="Han C."/>
            <person name="Land M."/>
            <person name="Hauser L."/>
            <person name="Markowitz V."/>
            <person name="Cheng J.-F."/>
            <person name="Hugenholtz P."/>
            <person name="Woyke T."/>
            <person name="Wu D."/>
            <person name="Tindall B."/>
            <person name="Pomrenke H.G."/>
            <person name="Brambilla E."/>
            <person name="Klenk H.-P."/>
            <person name="Eisen J.A."/>
        </authorList>
    </citation>
    <scope>NUCLEOTIDE SEQUENCE [LARGE SCALE GENOMIC DNA]</scope>
    <source>
        <strain evidence="3">ATCC 49424 / DSM 5305 / JCM 21570 / NBRC 103401 / IFAM 1448</strain>
    </source>
</reference>
<organism evidence="2 3">
    <name type="scientific">Rubinisphaera brasiliensis (strain ATCC 49424 / DSM 5305 / JCM 21570 / IAM 15109 / NBRC 103401 / IFAM 1448)</name>
    <name type="common">Planctomyces brasiliensis</name>
    <dbReference type="NCBI Taxonomy" id="756272"/>
    <lineage>
        <taxon>Bacteria</taxon>
        <taxon>Pseudomonadati</taxon>
        <taxon>Planctomycetota</taxon>
        <taxon>Planctomycetia</taxon>
        <taxon>Planctomycetales</taxon>
        <taxon>Planctomycetaceae</taxon>
        <taxon>Rubinisphaera</taxon>
    </lineage>
</organism>
<dbReference type="EMBL" id="CP002546">
    <property type="protein sequence ID" value="ADY57865.1"/>
    <property type="molecule type" value="Genomic_DNA"/>
</dbReference>
<sequence length="536" mass="58983">MPGIPYFSGIQQILSGRMTYSAHGIAPSVASITFPPQPIEQGTGTLVFVDDVSGEAITFPNCLLEDVSYRAAQNGFVGTARILDERWTWQNQLILGVYNIRDDNGQLKTASKKTPQQLAALLLQAMGVVNFSVANLPNSGNPEVVWEYANAAQELQKLCADRGCRVVRELSGRVVIWPLGVGGDLPNWPNLAPDVGYNPANKPNQLAIVCGPTEWQTTFTLTAVAEEQPGGKWVALDSVSYKPSRGWEQETPGQLTGIPETEHNSDGDPTDRDLALRSVWKAYRVDLSEEFTLTGIDGQTFTAEDFFPLSETILETVTERGQDIRKPAFVKGVHYAGSSDLSNTTENAVVRTSWSLDAENGIVLFNDPVVQFDGTDALPAELKLVCAHSVYSPTSGLPHRQVYYQNVPGSYPGGGTVTTKRDDINLRYQSSGSNEPDLREECFYELQAQLAGMQTNTTGSVTTAGIRGCVMDGAIQQIAWQCGGQTQMTTSVSRNTERDPYTPSYAVRQQTIASKRQEQEDIREARRENRRRYLRR</sequence>
<dbReference type="HOGENOM" id="CLU_507948_0_0_0"/>
<name>F0SPG1_RUBBR</name>
<dbReference type="STRING" id="756272.Plabr_0236"/>
<evidence type="ECO:0000313" key="2">
    <source>
        <dbReference type="EMBL" id="ADY57865.1"/>
    </source>
</evidence>